<proteinExistence type="predicted"/>
<dbReference type="AlphaFoldDB" id="A0A327T177"/>
<protein>
    <submittedName>
        <fullName evidence="1">Uncharacterized protein</fullName>
    </submittedName>
</protein>
<comment type="caution">
    <text evidence="1">The sequence shown here is derived from an EMBL/GenBank/DDBJ whole genome shotgun (WGS) entry which is preliminary data.</text>
</comment>
<reference evidence="1 2" key="1">
    <citation type="submission" date="2018-06" db="EMBL/GenBank/DDBJ databases">
        <title>Genomic Encyclopedia of Archaeal and Bacterial Type Strains, Phase II (KMG-II): from individual species to whole genera.</title>
        <authorList>
            <person name="Goeker M."/>
        </authorList>
    </citation>
    <scope>NUCLEOTIDE SEQUENCE [LARGE SCALE GENOMIC DNA]</scope>
    <source>
        <strain evidence="1 2">DSM 14825</strain>
    </source>
</reference>
<gene>
    <name evidence="1" type="ORF">LY11_00633</name>
</gene>
<organism evidence="1 2">
    <name type="scientific">Pedobacter cryoconitis</name>
    <dbReference type="NCBI Taxonomy" id="188932"/>
    <lineage>
        <taxon>Bacteria</taxon>
        <taxon>Pseudomonadati</taxon>
        <taxon>Bacteroidota</taxon>
        <taxon>Sphingobacteriia</taxon>
        <taxon>Sphingobacteriales</taxon>
        <taxon>Sphingobacteriaceae</taxon>
        <taxon>Pedobacter</taxon>
    </lineage>
</organism>
<evidence type="ECO:0000313" key="2">
    <source>
        <dbReference type="Proteomes" id="UP000249754"/>
    </source>
</evidence>
<dbReference type="RefSeq" id="WP_262510906.1">
    <property type="nucleotide sequence ID" value="NZ_QLLR01000002.1"/>
</dbReference>
<evidence type="ECO:0000313" key="1">
    <source>
        <dbReference type="EMBL" id="RAJ35390.1"/>
    </source>
</evidence>
<dbReference type="EMBL" id="QLLR01000002">
    <property type="protein sequence ID" value="RAJ35390.1"/>
    <property type="molecule type" value="Genomic_DNA"/>
</dbReference>
<name>A0A327T177_9SPHI</name>
<dbReference type="Proteomes" id="UP000249754">
    <property type="component" value="Unassembled WGS sequence"/>
</dbReference>
<accession>A0A327T177</accession>
<sequence>MPEVVGRSLQQQTKKVIKRAEQVGQQLNKLKGKDDRPILH</sequence>